<gene>
    <name evidence="1" type="ORF">SFRICE_040128</name>
</gene>
<dbReference type="EMBL" id="ODYU01001319">
    <property type="protein sequence ID" value="SOQ37350.1"/>
    <property type="molecule type" value="Genomic_DNA"/>
</dbReference>
<organism evidence="1">
    <name type="scientific">Spodoptera frugiperda</name>
    <name type="common">Fall armyworm</name>
    <dbReference type="NCBI Taxonomy" id="7108"/>
    <lineage>
        <taxon>Eukaryota</taxon>
        <taxon>Metazoa</taxon>
        <taxon>Ecdysozoa</taxon>
        <taxon>Arthropoda</taxon>
        <taxon>Hexapoda</taxon>
        <taxon>Insecta</taxon>
        <taxon>Pterygota</taxon>
        <taxon>Neoptera</taxon>
        <taxon>Endopterygota</taxon>
        <taxon>Lepidoptera</taxon>
        <taxon>Glossata</taxon>
        <taxon>Ditrysia</taxon>
        <taxon>Noctuoidea</taxon>
        <taxon>Noctuidae</taxon>
        <taxon>Amphipyrinae</taxon>
        <taxon>Spodoptera</taxon>
    </lineage>
</organism>
<protein>
    <submittedName>
        <fullName evidence="1">SFRICE_040128</fullName>
    </submittedName>
</protein>
<proteinExistence type="predicted"/>
<accession>A0A2H1V925</accession>
<reference evidence="1" key="1">
    <citation type="submission" date="2016-07" db="EMBL/GenBank/DDBJ databases">
        <authorList>
            <person name="Bretaudeau A."/>
        </authorList>
    </citation>
    <scope>NUCLEOTIDE SEQUENCE</scope>
    <source>
        <strain evidence="1">Rice</strain>
        <tissue evidence="1">Whole body</tissue>
    </source>
</reference>
<sequence length="68" mass="7874">MERTDFALARFGPTIRHNRVCTKVPEGNGELLIFCHPGTANRFVPNCLLAFKSKKTTEYHEEVNYEQF</sequence>
<evidence type="ECO:0000313" key="1">
    <source>
        <dbReference type="EMBL" id="SOQ37350.1"/>
    </source>
</evidence>
<name>A0A2H1V925_SPOFR</name>
<dbReference type="AlphaFoldDB" id="A0A2H1V925"/>